<evidence type="ECO:0000313" key="1">
    <source>
        <dbReference type="EMBL" id="KAJ9059431.1"/>
    </source>
</evidence>
<dbReference type="EMBL" id="QTSX02005685">
    <property type="protein sequence ID" value="KAJ9059431.1"/>
    <property type="molecule type" value="Genomic_DNA"/>
</dbReference>
<reference evidence="1" key="1">
    <citation type="submission" date="2022-04" db="EMBL/GenBank/DDBJ databases">
        <title>Genome of the entomopathogenic fungus Entomophthora muscae.</title>
        <authorList>
            <person name="Elya C."/>
            <person name="Lovett B.R."/>
            <person name="Lee E."/>
            <person name="Macias A.M."/>
            <person name="Hajek A.E."/>
            <person name="De Bivort B.L."/>
            <person name="Kasson M.T."/>
            <person name="De Fine Licht H.H."/>
            <person name="Stajich J.E."/>
        </authorList>
    </citation>
    <scope>NUCLEOTIDE SEQUENCE</scope>
    <source>
        <strain evidence="1">Berkeley</strain>
    </source>
</reference>
<dbReference type="Proteomes" id="UP001165960">
    <property type="component" value="Unassembled WGS sequence"/>
</dbReference>
<evidence type="ECO:0000313" key="2">
    <source>
        <dbReference type="Proteomes" id="UP001165960"/>
    </source>
</evidence>
<gene>
    <name evidence="1" type="ORF">DSO57_1002427</name>
</gene>
<sequence>MSVQRSHTGHAQLSCTPVVSSVVLVLIGICLFELDVWLNLKMVQGAPDLYLPYIVTKVTCSKPRAGIKPAPSHQAGLAGGGDFPAPGLALKSKNSGAETIPALVAAAGPVLGPKSYA</sequence>
<accession>A0ACC2SAL2</accession>
<name>A0ACC2SAL2_9FUNG</name>
<protein>
    <submittedName>
        <fullName evidence="1">Uncharacterized protein</fullName>
    </submittedName>
</protein>
<organism evidence="1 2">
    <name type="scientific">Entomophthora muscae</name>
    <dbReference type="NCBI Taxonomy" id="34485"/>
    <lineage>
        <taxon>Eukaryota</taxon>
        <taxon>Fungi</taxon>
        <taxon>Fungi incertae sedis</taxon>
        <taxon>Zoopagomycota</taxon>
        <taxon>Entomophthoromycotina</taxon>
        <taxon>Entomophthoromycetes</taxon>
        <taxon>Entomophthorales</taxon>
        <taxon>Entomophthoraceae</taxon>
        <taxon>Entomophthora</taxon>
    </lineage>
</organism>
<comment type="caution">
    <text evidence="1">The sequence shown here is derived from an EMBL/GenBank/DDBJ whole genome shotgun (WGS) entry which is preliminary data.</text>
</comment>
<keyword evidence="2" id="KW-1185">Reference proteome</keyword>
<proteinExistence type="predicted"/>